<evidence type="ECO:0000313" key="4">
    <source>
        <dbReference type="Proteomes" id="UP001551584"/>
    </source>
</evidence>
<comment type="caution">
    <text evidence="3">The sequence shown here is derived from an EMBL/GenBank/DDBJ whole genome shotgun (WGS) entry which is preliminary data.</text>
</comment>
<dbReference type="CDD" id="cd07043">
    <property type="entry name" value="STAS_anti-anti-sigma_factors"/>
    <property type="match status" value="1"/>
</dbReference>
<protein>
    <submittedName>
        <fullName evidence="3">STAS domain-containing protein</fullName>
    </submittedName>
</protein>
<keyword evidence="4" id="KW-1185">Reference proteome</keyword>
<evidence type="ECO:0000313" key="3">
    <source>
        <dbReference type="EMBL" id="MEU9576068.1"/>
    </source>
</evidence>
<sequence length="147" mass="15377">MPPSHPVPHDKAADGAPPCRDEPSWTGGATRLRVRSETGDGPSPVLRLLLDGELDVDTAAALREDLTVLAARSTVPSLVLDLSGVTFCDLASLYTLLGICRTLPLVGIEVRLVEPSAAVRTAARRAGLATDLNLDRGGEEPPPVALP</sequence>
<dbReference type="InterPro" id="IPR036513">
    <property type="entry name" value="STAS_dom_sf"/>
</dbReference>
<dbReference type="RefSeq" id="WP_359268084.1">
    <property type="nucleotide sequence ID" value="NZ_JBEZNA010000003.1"/>
</dbReference>
<evidence type="ECO:0000256" key="1">
    <source>
        <dbReference type="SAM" id="MobiDB-lite"/>
    </source>
</evidence>
<feature type="domain" description="STAS" evidence="2">
    <location>
        <begin position="45"/>
        <end position="147"/>
    </location>
</feature>
<dbReference type="EMBL" id="JBEZNA010000003">
    <property type="protein sequence ID" value="MEU9576068.1"/>
    <property type="molecule type" value="Genomic_DNA"/>
</dbReference>
<dbReference type="Pfam" id="PF01740">
    <property type="entry name" value="STAS"/>
    <property type="match status" value="1"/>
</dbReference>
<accession>A0ABV3EIN4</accession>
<dbReference type="Proteomes" id="UP001551584">
    <property type="component" value="Unassembled WGS sequence"/>
</dbReference>
<organism evidence="3 4">
    <name type="scientific">Streptomyces chilikensis</name>
    <dbReference type="NCBI Taxonomy" id="1194079"/>
    <lineage>
        <taxon>Bacteria</taxon>
        <taxon>Bacillati</taxon>
        <taxon>Actinomycetota</taxon>
        <taxon>Actinomycetes</taxon>
        <taxon>Kitasatosporales</taxon>
        <taxon>Streptomycetaceae</taxon>
        <taxon>Streptomyces</taxon>
    </lineage>
</organism>
<proteinExistence type="predicted"/>
<gene>
    <name evidence="3" type="ORF">AB0D95_02005</name>
</gene>
<feature type="compositionally biased region" description="Basic and acidic residues" evidence="1">
    <location>
        <begin position="7"/>
        <end position="23"/>
    </location>
</feature>
<dbReference type="InterPro" id="IPR002645">
    <property type="entry name" value="STAS_dom"/>
</dbReference>
<dbReference type="Gene3D" id="3.30.750.24">
    <property type="entry name" value="STAS domain"/>
    <property type="match status" value="1"/>
</dbReference>
<dbReference type="PROSITE" id="PS50801">
    <property type="entry name" value="STAS"/>
    <property type="match status" value="1"/>
</dbReference>
<dbReference type="SUPFAM" id="SSF52091">
    <property type="entry name" value="SpoIIaa-like"/>
    <property type="match status" value="1"/>
</dbReference>
<feature type="region of interest" description="Disordered" evidence="1">
    <location>
        <begin position="1"/>
        <end position="28"/>
    </location>
</feature>
<reference evidence="3 4" key="1">
    <citation type="submission" date="2024-06" db="EMBL/GenBank/DDBJ databases">
        <title>The Natural Products Discovery Center: Release of the First 8490 Sequenced Strains for Exploring Actinobacteria Biosynthetic Diversity.</title>
        <authorList>
            <person name="Kalkreuter E."/>
            <person name="Kautsar S.A."/>
            <person name="Yang D."/>
            <person name="Bader C.D."/>
            <person name="Teijaro C.N."/>
            <person name="Fluegel L."/>
            <person name="Davis C.M."/>
            <person name="Simpson J.R."/>
            <person name="Lauterbach L."/>
            <person name="Steele A.D."/>
            <person name="Gui C."/>
            <person name="Meng S."/>
            <person name="Li G."/>
            <person name="Viehrig K."/>
            <person name="Ye F."/>
            <person name="Su P."/>
            <person name="Kiefer A.F."/>
            <person name="Nichols A."/>
            <person name="Cepeda A.J."/>
            <person name="Yan W."/>
            <person name="Fan B."/>
            <person name="Jiang Y."/>
            <person name="Adhikari A."/>
            <person name="Zheng C.-J."/>
            <person name="Schuster L."/>
            <person name="Cowan T.M."/>
            <person name="Smanski M.J."/>
            <person name="Chevrette M.G."/>
            <person name="De Carvalho L.P.S."/>
            <person name="Shen B."/>
        </authorList>
    </citation>
    <scope>NUCLEOTIDE SEQUENCE [LARGE SCALE GENOMIC DNA]</scope>
    <source>
        <strain evidence="3 4">NPDC048117</strain>
    </source>
</reference>
<evidence type="ECO:0000259" key="2">
    <source>
        <dbReference type="PROSITE" id="PS50801"/>
    </source>
</evidence>
<name>A0ABV3EIN4_9ACTN</name>